<name>A0A7X5YHQ6_9CAUL</name>
<dbReference type="Gene3D" id="3.40.50.2300">
    <property type="match status" value="1"/>
</dbReference>
<dbReference type="InterPro" id="IPR050595">
    <property type="entry name" value="Bact_response_regulator"/>
</dbReference>
<organism evidence="4 5">
    <name type="scientific">Brevundimonas alba</name>
    <dbReference type="NCBI Taxonomy" id="74314"/>
    <lineage>
        <taxon>Bacteria</taxon>
        <taxon>Pseudomonadati</taxon>
        <taxon>Pseudomonadota</taxon>
        <taxon>Alphaproteobacteria</taxon>
        <taxon>Caulobacterales</taxon>
        <taxon>Caulobacteraceae</taxon>
        <taxon>Brevundimonas</taxon>
    </lineage>
</organism>
<dbReference type="SUPFAM" id="SSF52172">
    <property type="entry name" value="CheY-like"/>
    <property type="match status" value="1"/>
</dbReference>
<dbReference type="InterPro" id="IPR001789">
    <property type="entry name" value="Sig_transdc_resp-reg_receiver"/>
</dbReference>
<proteinExistence type="predicted"/>
<evidence type="ECO:0000259" key="3">
    <source>
        <dbReference type="PROSITE" id="PS50110"/>
    </source>
</evidence>
<dbReference type="EMBL" id="JAATJM010000001">
    <property type="protein sequence ID" value="NJC39812.1"/>
    <property type="molecule type" value="Genomic_DNA"/>
</dbReference>
<dbReference type="RefSeq" id="WP_168044752.1">
    <property type="nucleotide sequence ID" value="NZ_JAATJM010000001.1"/>
</dbReference>
<sequence>MSRSPRSSARVNLEHASVLLIDDNSQALDILSSVVQGFGVREQIRCGSAIEATEILRRRMVDLILVDCAMPQMDGYDFIRWLRREAPQPTCLTPAIMLTGHAAPSSVQKSRDCGASFIVTKPITPGVLLQRILWLASDEREFVKSETYVGPDRRVRNLGPPLGVPGRRAGDLSTHVGAAVEANMDQADIDTLIKPRRVAL</sequence>
<dbReference type="AlphaFoldDB" id="A0A7X5YHQ6"/>
<accession>A0A7X5YHQ6</accession>
<comment type="caution">
    <text evidence="4">The sequence shown here is derived from an EMBL/GenBank/DDBJ whole genome shotgun (WGS) entry which is preliminary data.</text>
</comment>
<dbReference type="PROSITE" id="PS50110">
    <property type="entry name" value="RESPONSE_REGULATORY"/>
    <property type="match status" value="1"/>
</dbReference>
<protein>
    <submittedName>
        <fullName evidence="4">CheY-like chemotaxis protein</fullName>
    </submittedName>
</protein>
<feature type="modified residue" description="4-aspartylphosphate" evidence="2">
    <location>
        <position position="67"/>
    </location>
</feature>
<evidence type="ECO:0000313" key="4">
    <source>
        <dbReference type="EMBL" id="NJC39812.1"/>
    </source>
</evidence>
<dbReference type="Proteomes" id="UP000587415">
    <property type="component" value="Unassembled WGS sequence"/>
</dbReference>
<dbReference type="PANTHER" id="PTHR44591:SF3">
    <property type="entry name" value="RESPONSE REGULATORY DOMAIN-CONTAINING PROTEIN"/>
    <property type="match status" value="1"/>
</dbReference>
<evidence type="ECO:0000313" key="5">
    <source>
        <dbReference type="Proteomes" id="UP000587415"/>
    </source>
</evidence>
<reference evidence="4 5" key="1">
    <citation type="submission" date="2020-03" db="EMBL/GenBank/DDBJ databases">
        <title>Genomic Encyclopedia of Type Strains, Phase IV (KMG-IV): sequencing the most valuable type-strain genomes for metagenomic binning, comparative biology and taxonomic classification.</title>
        <authorList>
            <person name="Goeker M."/>
        </authorList>
    </citation>
    <scope>NUCLEOTIDE SEQUENCE [LARGE SCALE GENOMIC DNA]</scope>
    <source>
        <strain evidence="4 5">DSM 4736</strain>
    </source>
</reference>
<dbReference type="InterPro" id="IPR011006">
    <property type="entry name" value="CheY-like_superfamily"/>
</dbReference>
<dbReference type="PANTHER" id="PTHR44591">
    <property type="entry name" value="STRESS RESPONSE REGULATOR PROTEIN 1"/>
    <property type="match status" value="1"/>
</dbReference>
<evidence type="ECO:0000256" key="1">
    <source>
        <dbReference type="ARBA" id="ARBA00022553"/>
    </source>
</evidence>
<evidence type="ECO:0000256" key="2">
    <source>
        <dbReference type="PROSITE-ProRule" id="PRU00169"/>
    </source>
</evidence>
<keyword evidence="5" id="KW-1185">Reference proteome</keyword>
<gene>
    <name evidence="4" type="ORF">GGQ87_000070</name>
</gene>
<dbReference type="SMART" id="SM00448">
    <property type="entry name" value="REC"/>
    <property type="match status" value="1"/>
</dbReference>
<keyword evidence="1 2" id="KW-0597">Phosphoprotein</keyword>
<feature type="domain" description="Response regulatory" evidence="3">
    <location>
        <begin position="17"/>
        <end position="136"/>
    </location>
</feature>
<dbReference type="Pfam" id="PF00072">
    <property type="entry name" value="Response_reg"/>
    <property type="match status" value="1"/>
</dbReference>
<dbReference type="GO" id="GO:0000160">
    <property type="term" value="P:phosphorelay signal transduction system"/>
    <property type="evidence" value="ECO:0007669"/>
    <property type="project" value="InterPro"/>
</dbReference>